<dbReference type="InterPro" id="IPR011330">
    <property type="entry name" value="Glyco_hydro/deAcase_b/a-brl"/>
</dbReference>
<feature type="region of interest" description="Disordered" evidence="4">
    <location>
        <begin position="215"/>
        <end position="253"/>
    </location>
</feature>
<feature type="transmembrane region" description="Helical" evidence="5">
    <location>
        <begin position="859"/>
        <end position="885"/>
    </location>
</feature>
<evidence type="ECO:0000256" key="5">
    <source>
        <dbReference type="SAM" id="Phobius"/>
    </source>
</evidence>
<dbReference type="InterPro" id="IPR002509">
    <property type="entry name" value="NODB_dom"/>
</dbReference>
<feature type="transmembrane region" description="Helical" evidence="5">
    <location>
        <begin position="569"/>
        <end position="594"/>
    </location>
</feature>
<comment type="similarity">
    <text evidence="1">Belongs to the glycosyltransferase 2 family.</text>
</comment>
<keyword evidence="8" id="KW-1185">Reference proteome</keyword>
<dbReference type="Pfam" id="PF13641">
    <property type="entry name" value="Glyco_tranf_2_3"/>
    <property type="match status" value="1"/>
</dbReference>
<dbReference type="Gene3D" id="3.20.20.370">
    <property type="entry name" value="Glycoside hydrolase/deacetylase"/>
    <property type="match status" value="1"/>
</dbReference>
<accession>A0ABT9KXM5</accession>
<feature type="compositionally biased region" description="Basic residues" evidence="4">
    <location>
        <begin position="120"/>
        <end position="142"/>
    </location>
</feature>
<name>A0ABT9KXM5_9ACTN</name>
<dbReference type="Gene3D" id="3.90.550.10">
    <property type="entry name" value="Spore Coat Polysaccharide Biosynthesis Protein SpsA, Chain A"/>
    <property type="match status" value="1"/>
</dbReference>
<evidence type="ECO:0000256" key="1">
    <source>
        <dbReference type="ARBA" id="ARBA00006739"/>
    </source>
</evidence>
<dbReference type="SUPFAM" id="SSF88713">
    <property type="entry name" value="Glycoside hydrolase/deacetylase"/>
    <property type="match status" value="1"/>
</dbReference>
<evidence type="ECO:0000256" key="4">
    <source>
        <dbReference type="SAM" id="MobiDB-lite"/>
    </source>
</evidence>
<proteinExistence type="inferred from homology"/>
<keyword evidence="3" id="KW-0808">Transferase</keyword>
<feature type="transmembrane region" description="Helical" evidence="5">
    <location>
        <begin position="891"/>
        <end position="911"/>
    </location>
</feature>
<sequence>MSGRPPRLPRPRRRLPAPRQAAAPRTVFQLTGSGRRAVGLSRRAMGLRGRLGGLARALGLKGTPGRQPRLKGKLGLRGEPALKPGLKANPKRQPRLKRKLGLKDEPALNPGPEANPGPKPRLRAKPRRKDSPRRKPRLRAKLGLKANPGPKPRLRAKLSSALGLRGTARGARLRKATGRAGKLPPAEPSTAGLPPTERPVPGLLPSWLPIPKHRPSGLPIPKLRPSRLRAPKHRPSGLPIPRLPTPKLRPSRLPTGRLRKLRTRTCTRTRTRTRTRMVFALATLLALVCALLLDGYLDAEIGNDARVHRSHASRTVPDRLRKGGPVITFDRSGKATEHAIPSRTIALTFDDGPDPRWTPKILDVLRRHKVRGTFFVLGQMVVRHPELVRRMRAAGHEVGVHTFSHVDLSYQGTGRMDRELAQSQLALAGAAGITSSLFRAPYASKVRALDDRTWPVQQHIGAKGYISAFVDADSEDWQRPPVKEIVHNATPRGTKGASVLFHDAGGNRSRTVKALGQYIERMRKKGYSFTTVTGALGARSANHPARTVRIWEGRVLIWAAAFTHSVLPVLMGLLGLVGLSVLGRLLLMVVLAWWHRRSRERRRWRWVQEVNDPVSVIVPAYNEKECIANTLGSLAASTHPIEILVVDDGSTDGTADIAEALGLPNVRVLRQANAGKPAALNRGIAHARHELIVMMDGDTVFEPTTIRELVRPFADSRVGAVAGNAKVGNRNRLIGAWQHIEYVMGFNLDRRMYDLLRCMPTIPGAIGAFRRRALLDAGGMSADTLAEDTDITIALHRAGWRVVYQEHARAWTEAPGSLGQLWKQRYRWSYGTMQALWKHRRSLIDRGPSGRFGRVGMPLVVLFQILTPLCAPLIDLFTLYGVIFLDPVRSLLAWGALLLVQLLGAAYAFRLDRESCRALAALPLQQIAYRQLMYLVLLHSCVTAATGALLPWQKLKRTGEVEAPRAPEAVR</sequence>
<feature type="region of interest" description="Disordered" evidence="4">
    <location>
        <begin position="1"/>
        <end position="24"/>
    </location>
</feature>
<dbReference type="EMBL" id="JAURUE010000002">
    <property type="protein sequence ID" value="MDP9613196.1"/>
    <property type="molecule type" value="Genomic_DNA"/>
</dbReference>
<protein>
    <submittedName>
        <fullName evidence="7">Cellulose synthase/poly-beta-1,6-N-acetylglucosamine synthase-like glycosyltransferase/peptidoglycan/xylan/chitin deacetylase (PgdA/CDA1 family)</fullName>
    </submittedName>
</protein>
<dbReference type="SUPFAM" id="SSF53448">
    <property type="entry name" value="Nucleotide-diphospho-sugar transferases"/>
    <property type="match status" value="1"/>
</dbReference>
<feature type="transmembrane region" description="Helical" evidence="5">
    <location>
        <begin position="932"/>
        <end position="952"/>
    </location>
</feature>
<dbReference type="InterPro" id="IPR029044">
    <property type="entry name" value="Nucleotide-diphossugar_trans"/>
</dbReference>
<keyword evidence="5" id="KW-0812">Transmembrane</keyword>
<dbReference type="Pfam" id="PF01522">
    <property type="entry name" value="Polysacc_deac_1"/>
    <property type="match status" value="1"/>
</dbReference>
<feature type="compositionally biased region" description="Basic residues" evidence="4">
    <location>
        <begin position="7"/>
        <end position="16"/>
    </location>
</feature>
<dbReference type="PANTHER" id="PTHR43630:SF1">
    <property type="entry name" value="POLY-BETA-1,6-N-ACETYL-D-GLUCOSAMINE SYNTHASE"/>
    <property type="match status" value="1"/>
</dbReference>
<dbReference type="CDD" id="cd06423">
    <property type="entry name" value="CESA_like"/>
    <property type="match status" value="1"/>
</dbReference>
<feature type="compositionally biased region" description="Basic residues" evidence="4">
    <location>
        <begin position="224"/>
        <end position="235"/>
    </location>
</feature>
<evidence type="ECO:0000313" key="7">
    <source>
        <dbReference type="EMBL" id="MDP9613196.1"/>
    </source>
</evidence>
<organism evidence="7 8">
    <name type="scientific">Streptomyces demainii</name>
    <dbReference type="NCBI Taxonomy" id="588122"/>
    <lineage>
        <taxon>Bacteria</taxon>
        <taxon>Bacillati</taxon>
        <taxon>Actinomycetota</taxon>
        <taxon>Actinomycetes</taxon>
        <taxon>Kitasatosporales</taxon>
        <taxon>Streptomycetaceae</taxon>
        <taxon>Streptomyces</taxon>
    </lineage>
</organism>
<dbReference type="PROSITE" id="PS51677">
    <property type="entry name" value="NODB"/>
    <property type="match status" value="1"/>
</dbReference>
<keyword evidence="5" id="KW-1133">Transmembrane helix</keyword>
<gene>
    <name evidence="7" type="ORF">JOF35_005534</name>
</gene>
<dbReference type="Proteomes" id="UP001234880">
    <property type="component" value="Unassembled WGS sequence"/>
</dbReference>
<feature type="domain" description="NodB homology" evidence="6">
    <location>
        <begin position="343"/>
        <end position="530"/>
    </location>
</feature>
<evidence type="ECO:0000313" key="8">
    <source>
        <dbReference type="Proteomes" id="UP001234880"/>
    </source>
</evidence>
<feature type="region of interest" description="Disordered" evidence="4">
    <location>
        <begin position="58"/>
        <end position="200"/>
    </location>
</feature>
<evidence type="ECO:0000259" key="6">
    <source>
        <dbReference type="PROSITE" id="PS51677"/>
    </source>
</evidence>
<evidence type="ECO:0000256" key="3">
    <source>
        <dbReference type="ARBA" id="ARBA00022679"/>
    </source>
</evidence>
<feature type="compositionally biased region" description="Basic residues" evidence="4">
    <location>
        <begin position="89"/>
        <end position="100"/>
    </location>
</feature>
<comment type="caution">
    <text evidence="7">The sequence shown here is derived from an EMBL/GenBank/DDBJ whole genome shotgun (WGS) entry which is preliminary data.</text>
</comment>
<feature type="compositionally biased region" description="Low complexity" evidence="4">
    <location>
        <begin position="161"/>
        <end position="170"/>
    </location>
</feature>
<dbReference type="PANTHER" id="PTHR43630">
    <property type="entry name" value="POLY-BETA-1,6-N-ACETYL-D-GLUCOSAMINE SYNTHASE"/>
    <property type="match status" value="1"/>
</dbReference>
<evidence type="ECO:0000256" key="2">
    <source>
        <dbReference type="ARBA" id="ARBA00022676"/>
    </source>
</evidence>
<reference evidence="7 8" key="1">
    <citation type="submission" date="2023-07" db="EMBL/GenBank/DDBJ databases">
        <title>Sequencing the genomes of 1000 actinobacteria strains.</title>
        <authorList>
            <person name="Klenk H.-P."/>
        </authorList>
    </citation>
    <scope>NUCLEOTIDE SEQUENCE [LARGE SCALE GENOMIC DNA]</scope>
    <source>
        <strain evidence="7 8">DSM 41600</strain>
    </source>
</reference>
<keyword evidence="5" id="KW-0472">Membrane</keyword>
<keyword evidence="2" id="KW-0328">Glycosyltransferase</keyword>
<feature type="transmembrane region" description="Helical" evidence="5">
    <location>
        <begin position="278"/>
        <end position="297"/>
    </location>
</feature>